<protein>
    <submittedName>
        <fullName evidence="2">Uncharacterized protein</fullName>
    </submittedName>
</protein>
<evidence type="ECO:0000313" key="3">
    <source>
        <dbReference type="Proteomes" id="UP001054902"/>
    </source>
</evidence>
<dbReference type="Gene3D" id="3.30.450.30">
    <property type="entry name" value="Dynein light chain 2a, cytoplasmic"/>
    <property type="match status" value="1"/>
</dbReference>
<evidence type="ECO:0000313" key="2">
    <source>
        <dbReference type="EMBL" id="GFH49083.1"/>
    </source>
</evidence>
<proteinExistence type="predicted"/>
<feature type="region of interest" description="Disordered" evidence="1">
    <location>
        <begin position="102"/>
        <end position="127"/>
    </location>
</feature>
<sequence>MIRSSRIPPLLNRICTDGIVSSYLITTDGELLGCSDAHLKMSNVNSNTQLSHISSQTPNTSSLEDKTESWEDLDPSDISALVAEAVDDYRRLGIELSLLSPQNVASPDSSPEKSQLSSSGELNNLKSKEKDRGRLNCLIIEMEKGLLGVASATSSTYVVALTDSTAQHGYLKMKLTALASYVREAFLPIENGSM</sequence>
<gene>
    <name evidence="2" type="ORF">CTEN210_05559</name>
</gene>
<name>A0AAD3H3W0_9STRA</name>
<reference evidence="2 3" key="1">
    <citation type="journal article" date="2021" name="Sci. Rep.">
        <title>The genome of the diatom Chaetoceros tenuissimus carries an ancient integrated fragment of an extant virus.</title>
        <authorList>
            <person name="Hongo Y."/>
            <person name="Kimura K."/>
            <person name="Takaki Y."/>
            <person name="Yoshida Y."/>
            <person name="Baba S."/>
            <person name="Kobayashi G."/>
            <person name="Nagasaki K."/>
            <person name="Hano T."/>
            <person name="Tomaru Y."/>
        </authorList>
    </citation>
    <scope>NUCLEOTIDE SEQUENCE [LARGE SCALE GENOMIC DNA]</scope>
    <source>
        <strain evidence="2 3">NIES-3715</strain>
    </source>
</reference>
<dbReference type="EMBL" id="BLLK01000032">
    <property type="protein sequence ID" value="GFH49083.1"/>
    <property type="molecule type" value="Genomic_DNA"/>
</dbReference>
<evidence type="ECO:0000256" key="1">
    <source>
        <dbReference type="SAM" id="MobiDB-lite"/>
    </source>
</evidence>
<dbReference type="AlphaFoldDB" id="A0AAD3H3W0"/>
<comment type="caution">
    <text evidence="2">The sequence shown here is derived from an EMBL/GenBank/DDBJ whole genome shotgun (WGS) entry which is preliminary data.</text>
</comment>
<keyword evidence="3" id="KW-1185">Reference proteome</keyword>
<feature type="region of interest" description="Disordered" evidence="1">
    <location>
        <begin position="49"/>
        <end position="71"/>
    </location>
</feature>
<feature type="compositionally biased region" description="Polar residues" evidence="1">
    <location>
        <begin position="49"/>
        <end position="62"/>
    </location>
</feature>
<feature type="compositionally biased region" description="Polar residues" evidence="1">
    <location>
        <begin position="102"/>
        <end position="125"/>
    </location>
</feature>
<accession>A0AAD3H3W0</accession>
<dbReference type="Proteomes" id="UP001054902">
    <property type="component" value="Unassembled WGS sequence"/>
</dbReference>
<organism evidence="2 3">
    <name type="scientific">Chaetoceros tenuissimus</name>
    <dbReference type="NCBI Taxonomy" id="426638"/>
    <lineage>
        <taxon>Eukaryota</taxon>
        <taxon>Sar</taxon>
        <taxon>Stramenopiles</taxon>
        <taxon>Ochrophyta</taxon>
        <taxon>Bacillariophyta</taxon>
        <taxon>Coscinodiscophyceae</taxon>
        <taxon>Chaetocerotophycidae</taxon>
        <taxon>Chaetocerotales</taxon>
        <taxon>Chaetocerotaceae</taxon>
        <taxon>Chaetoceros</taxon>
    </lineage>
</organism>